<proteinExistence type="inferred from homology"/>
<dbReference type="GO" id="GO:0004252">
    <property type="term" value="F:serine-type endopeptidase activity"/>
    <property type="evidence" value="ECO:0007669"/>
    <property type="project" value="InterPro"/>
</dbReference>
<dbReference type="PROSITE" id="PS51892">
    <property type="entry name" value="SUBTILASE"/>
    <property type="match status" value="1"/>
</dbReference>
<dbReference type="GO" id="GO:0005615">
    <property type="term" value="C:extracellular space"/>
    <property type="evidence" value="ECO:0007669"/>
    <property type="project" value="TreeGrafter"/>
</dbReference>
<evidence type="ECO:0000256" key="2">
    <source>
        <dbReference type="ARBA" id="ARBA00022670"/>
    </source>
</evidence>
<dbReference type="PANTHER" id="PTHR43806:SF11">
    <property type="entry name" value="CEREVISIN-RELATED"/>
    <property type="match status" value="1"/>
</dbReference>
<organism evidence="7 8">
    <name type="scientific">Rhizoctonia solani</name>
    <dbReference type="NCBI Taxonomy" id="456999"/>
    <lineage>
        <taxon>Eukaryota</taxon>
        <taxon>Fungi</taxon>
        <taxon>Dikarya</taxon>
        <taxon>Basidiomycota</taxon>
        <taxon>Agaricomycotina</taxon>
        <taxon>Agaricomycetes</taxon>
        <taxon>Cantharellales</taxon>
        <taxon>Ceratobasidiaceae</taxon>
        <taxon>Rhizoctonia</taxon>
    </lineage>
</organism>
<evidence type="ECO:0000256" key="4">
    <source>
        <dbReference type="ARBA" id="ARBA00022825"/>
    </source>
</evidence>
<keyword evidence="4" id="KW-0720">Serine protease</keyword>
<dbReference type="GO" id="GO:0006508">
    <property type="term" value="P:proteolysis"/>
    <property type="evidence" value="ECO:0007669"/>
    <property type="project" value="UniProtKB-KW"/>
</dbReference>
<feature type="domain" description="Peptidase S8/S53" evidence="6">
    <location>
        <begin position="163"/>
        <end position="291"/>
    </location>
</feature>
<dbReference type="InterPro" id="IPR050131">
    <property type="entry name" value="Peptidase_S8_subtilisin-like"/>
</dbReference>
<keyword evidence="2" id="KW-0645">Protease</keyword>
<sequence>MLTLAKAICRPSALGHRRELCRAMVSRSSRSALSFGMIKTPSVVTIAKAPQNGIADTYTVGTRPEVEVSSHTDERQTNGHAILAAAATPVGINNQSDAPWGLERLSRIHQLPKGSNPLELNHNYRYQDSARVADVDVYVLDSGIMLNHEQFGGRARFGRNFTKEVDHDIDGHADQGVHVVAAAGNDNSDARHTSPARAANVLAVGASTVRDECWVEPNRLHCGSSFGACVRVFAPGVNVMSAGIRSTTHLVPKTGTSMAAPHVAGLIAYFIRKDGNRTPAEMIAYIQNSAHMNVLGKVPKGTANRLAYNNVV</sequence>
<dbReference type="EMBL" id="CAJNJQ010000471">
    <property type="protein sequence ID" value="CAE7080524.1"/>
    <property type="molecule type" value="Genomic_DNA"/>
</dbReference>
<evidence type="ECO:0000256" key="3">
    <source>
        <dbReference type="ARBA" id="ARBA00022801"/>
    </source>
</evidence>
<comment type="caution">
    <text evidence="7">The sequence shown here is derived from an EMBL/GenBank/DDBJ whole genome shotgun (WGS) entry which is preliminary data.</text>
</comment>
<gene>
    <name evidence="7" type="ORF">RDB_LOCUS23361</name>
</gene>
<dbReference type="PROSITE" id="PS00138">
    <property type="entry name" value="SUBTILASE_SER"/>
    <property type="match status" value="1"/>
</dbReference>
<dbReference type="InterPro" id="IPR036852">
    <property type="entry name" value="Peptidase_S8/S53_dom_sf"/>
</dbReference>
<evidence type="ECO:0000313" key="8">
    <source>
        <dbReference type="Proteomes" id="UP000663827"/>
    </source>
</evidence>
<accession>A0A8H3HXF6</accession>
<dbReference type="InterPro" id="IPR023827">
    <property type="entry name" value="Peptidase_S8_Asp-AS"/>
</dbReference>
<dbReference type="Proteomes" id="UP000663827">
    <property type="component" value="Unassembled WGS sequence"/>
</dbReference>
<dbReference type="PANTHER" id="PTHR43806">
    <property type="entry name" value="PEPTIDASE S8"/>
    <property type="match status" value="1"/>
</dbReference>
<dbReference type="InterPro" id="IPR023828">
    <property type="entry name" value="Peptidase_S8_Ser-AS"/>
</dbReference>
<protein>
    <recommendedName>
        <fullName evidence="6">Peptidase S8/S53 domain-containing protein</fullName>
    </recommendedName>
</protein>
<evidence type="ECO:0000313" key="7">
    <source>
        <dbReference type="EMBL" id="CAE7080524.1"/>
    </source>
</evidence>
<name>A0A8H3HXF6_9AGAM</name>
<evidence type="ECO:0000259" key="6">
    <source>
        <dbReference type="Pfam" id="PF00082"/>
    </source>
</evidence>
<comment type="caution">
    <text evidence="5">Lacks conserved residue(s) required for the propagation of feature annotation.</text>
</comment>
<evidence type="ECO:0000256" key="1">
    <source>
        <dbReference type="ARBA" id="ARBA00011073"/>
    </source>
</evidence>
<dbReference type="SUPFAM" id="SSF52743">
    <property type="entry name" value="Subtilisin-like"/>
    <property type="match status" value="1"/>
</dbReference>
<dbReference type="InterPro" id="IPR000209">
    <property type="entry name" value="Peptidase_S8/S53_dom"/>
</dbReference>
<evidence type="ECO:0000256" key="5">
    <source>
        <dbReference type="PROSITE-ProRule" id="PRU01240"/>
    </source>
</evidence>
<dbReference type="Pfam" id="PF00082">
    <property type="entry name" value="Peptidase_S8"/>
    <property type="match status" value="1"/>
</dbReference>
<keyword evidence="3" id="KW-0378">Hydrolase</keyword>
<dbReference type="Gene3D" id="3.40.50.200">
    <property type="entry name" value="Peptidase S8/S53 domain"/>
    <property type="match status" value="2"/>
</dbReference>
<comment type="similarity">
    <text evidence="1 5">Belongs to the peptidase S8 family.</text>
</comment>
<dbReference type="PROSITE" id="PS00136">
    <property type="entry name" value="SUBTILASE_ASP"/>
    <property type="match status" value="1"/>
</dbReference>
<dbReference type="AlphaFoldDB" id="A0A8H3HXF6"/>
<reference evidence="7" key="1">
    <citation type="submission" date="2021-01" db="EMBL/GenBank/DDBJ databases">
        <authorList>
            <person name="Kaushik A."/>
        </authorList>
    </citation>
    <scope>NUCLEOTIDE SEQUENCE</scope>
    <source>
        <strain evidence="7">AG5</strain>
    </source>
</reference>